<dbReference type="AlphaFoldDB" id="A0A327M191"/>
<dbReference type="PROSITE" id="PS50213">
    <property type="entry name" value="FAS1"/>
    <property type="match status" value="1"/>
</dbReference>
<feature type="region of interest" description="Disordered" evidence="1">
    <location>
        <begin position="33"/>
        <end position="83"/>
    </location>
</feature>
<evidence type="ECO:0000313" key="4">
    <source>
        <dbReference type="Proteomes" id="UP000249065"/>
    </source>
</evidence>
<dbReference type="PANTHER" id="PTHR10900:SF77">
    <property type="entry name" value="FI19380P1"/>
    <property type="match status" value="1"/>
</dbReference>
<dbReference type="InterPro" id="IPR000782">
    <property type="entry name" value="FAS1_domain"/>
</dbReference>
<sequence>MPMAGEGVGSIHDEDVGLSRHCAMRRAGGGDATFRARADRDSARVVETRHGQLGSQANHSGHSALPRGAGDLATPGRSGAVKGQTPMPLLHRRLVLGAAGLGLLGRLPAARAQARNVIDTLAGDSRFNRFVELVSRAGAVDQFRSANLITVFAPTGDAFNHASAALINNLLAQGSGGGGEQGGGGTLSGASPDLLRLRSLIAYHVISGVALTPAEMAGDHQIKTVAGGVVRIAEQNGVIALTNPAPEQQSSTFGAGGLNVGAPAVIDGPGIPATNGVIYPITQLLYP</sequence>
<proteinExistence type="predicted"/>
<dbReference type="OrthoDB" id="9800666at2"/>
<organism evidence="3 4">
    <name type="scientific">Roseicella frigidaeris</name>
    <dbReference type="NCBI Taxonomy" id="2230885"/>
    <lineage>
        <taxon>Bacteria</taxon>
        <taxon>Pseudomonadati</taxon>
        <taxon>Pseudomonadota</taxon>
        <taxon>Alphaproteobacteria</taxon>
        <taxon>Acetobacterales</taxon>
        <taxon>Roseomonadaceae</taxon>
        <taxon>Roseicella</taxon>
    </lineage>
</organism>
<dbReference type="EMBL" id="QLIX01000022">
    <property type="protein sequence ID" value="RAI57031.1"/>
    <property type="molecule type" value="Genomic_DNA"/>
</dbReference>
<gene>
    <name evidence="3" type="ORF">DOO78_21260</name>
</gene>
<comment type="caution">
    <text evidence="3">The sequence shown here is derived from an EMBL/GenBank/DDBJ whole genome shotgun (WGS) entry which is preliminary data.</text>
</comment>
<dbReference type="SMART" id="SM00554">
    <property type="entry name" value="FAS1"/>
    <property type="match status" value="1"/>
</dbReference>
<dbReference type="InterPro" id="IPR050904">
    <property type="entry name" value="Adhesion/Biosynth-related"/>
</dbReference>
<dbReference type="Pfam" id="PF02469">
    <property type="entry name" value="Fasciclin"/>
    <property type="match status" value="1"/>
</dbReference>
<reference evidence="4" key="1">
    <citation type="submission" date="2018-06" db="EMBL/GenBank/DDBJ databases">
        <authorList>
            <person name="Khan S.A."/>
        </authorList>
    </citation>
    <scope>NUCLEOTIDE SEQUENCE [LARGE SCALE GENOMIC DNA]</scope>
    <source>
        <strain evidence="4">DB-1506</strain>
    </source>
</reference>
<dbReference type="SUPFAM" id="SSF82153">
    <property type="entry name" value="FAS1 domain"/>
    <property type="match status" value="1"/>
</dbReference>
<protein>
    <recommendedName>
        <fullName evidence="2">FAS1 domain-containing protein</fullName>
    </recommendedName>
</protein>
<evidence type="ECO:0000313" key="3">
    <source>
        <dbReference type="EMBL" id="RAI57031.1"/>
    </source>
</evidence>
<dbReference type="InterPro" id="IPR036378">
    <property type="entry name" value="FAS1_dom_sf"/>
</dbReference>
<accession>A0A327M191</accession>
<dbReference type="PANTHER" id="PTHR10900">
    <property type="entry name" value="PERIOSTIN-RELATED"/>
    <property type="match status" value="1"/>
</dbReference>
<keyword evidence="4" id="KW-1185">Reference proteome</keyword>
<feature type="compositionally biased region" description="Basic and acidic residues" evidence="1">
    <location>
        <begin position="34"/>
        <end position="50"/>
    </location>
</feature>
<evidence type="ECO:0000259" key="2">
    <source>
        <dbReference type="PROSITE" id="PS50213"/>
    </source>
</evidence>
<dbReference type="Proteomes" id="UP000249065">
    <property type="component" value="Unassembled WGS sequence"/>
</dbReference>
<evidence type="ECO:0000256" key="1">
    <source>
        <dbReference type="SAM" id="MobiDB-lite"/>
    </source>
</evidence>
<feature type="domain" description="FAS1" evidence="2">
    <location>
        <begin position="114"/>
        <end position="285"/>
    </location>
</feature>
<dbReference type="Gene3D" id="2.30.180.10">
    <property type="entry name" value="FAS1 domain"/>
    <property type="match status" value="1"/>
</dbReference>
<name>A0A327M191_9PROT</name>